<dbReference type="EMBL" id="JARVCO010000002">
    <property type="protein sequence ID" value="MDZ8117135.1"/>
    <property type="molecule type" value="Genomic_DNA"/>
</dbReference>
<comment type="similarity">
    <text evidence="10">Belongs to the SecD/SecF family. SecF subfamily.</text>
</comment>
<dbReference type="InterPro" id="IPR022645">
    <property type="entry name" value="SecD/SecF_bac"/>
</dbReference>
<feature type="transmembrane region" description="Helical" evidence="9">
    <location>
        <begin position="655"/>
        <end position="672"/>
    </location>
</feature>
<dbReference type="NCBIfam" id="TIGR00966">
    <property type="entry name" value="transloc_SecF"/>
    <property type="match status" value="1"/>
</dbReference>
<dbReference type="SUPFAM" id="SSF82866">
    <property type="entry name" value="Multidrug efflux transporter AcrB transmembrane domain"/>
    <property type="match status" value="2"/>
</dbReference>
<dbReference type="InterPro" id="IPR005665">
    <property type="entry name" value="SecF_bac"/>
</dbReference>
<name>A0ABU5MSG6_9BACT</name>
<evidence type="ECO:0000256" key="3">
    <source>
        <dbReference type="ARBA" id="ARBA00022475"/>
    </source>
</evidence>
<evidence type="ECO:0000256" key="5">
    <source>
        <dbReference type="ARBA" id="ARBA00022927"/>
    </source>
</evidence>
<accession>A0ABU5MSG6</accession>
<sequence>MDKNKLWKWITLFALTGMSVWMVADLGVTWGLDLQGGSSFTIQVDEADVRQKLVEGDETVSSVDALKVADVKKKVQETQQIAVEIIRNRIDGLGTAEPEIYPQGNDRIVVRLPGVDPETRADAKAQISRDAVLSFKLVHNDSAQWVAEVFGAGQMPPGFKMGGQDGAGIFLVRDREAMADEELDRAFFKRLRRFGDKPADFMLMEDRHKDNSKIYRPEFIERRRQMGGDRVQNASVMPDPMTGLPTISLEFDAEGRNEFGRVTEENVNRRLAVILDDKLYSAPNINEAIYGNASISGSFSNAEARKLANVLKAGALPGRVKIVEERTVAPTLGHDSISSGIKAIVIGGVAVLLFMGIYYLIPGMIANFSLIFVLLLLPIGMVVSSGFLGAATGSLQGGGISLPTLTLYGIAGIVLTVGMAVDANVLTFERMREEWAVGKSVSGAINAGYNKAFSTILDANITTLLTAIILFWQGSGPIRGFAVTLSAGIIVSMFIVLVITRLGFNTLADNGMLKSIKMLSIPGLKNANFNFLGSRKIAGVISLLIIIGSWGVFFKKGDANFGVDFKGGSVITFEFDQKQDIEVVRAALGEAGFPTAGIAYQSDVSGGEVLELKISDSGEDAEPALQAIKALDGGYVDVKNDSVGSQIGSELKRKGLLAIIWSLVGIIIYISIRFEFAFACGAITALAHDVLITVGIFCALGNELSMPIIAALLTIVGYSVNDTIVVFDRIREDLKLEKGKSYQEIANLSINQTLSRTLLTSVTTLLTVIMLLFFGGGAVQDFALALTIGILVGTYSSVFVATPVVLLWHKEKKVQ</sequence>
<comment type="function">
    <text evidence="9">Part of the Sec protein translocase complex. Interacts with the SecYEG preprotein conducting channel. SecDF uses the proton motive force (PMF) to complete protein translocation after the ATP-dependent function of SecA.</text>
</comment>
<dbReference type="InterPro" id="IPR048634">
    <property type="entry name" value="SecD_SecF_C"/>
</dbReference>
<keyword evidence="6 9" id="KW-1133">Transmembrane helix</keyword>
<feature type="transmembrane region" description="Helical" evidence="9">
    <location>
        <begin position="405"/>
        <end position="428"/>
    </location>
</feature>
<evidence type="ECO:0000256" key="6">
    <source>
        <dbReference type="ARBA" id="ARBA00022989"/>
    </source>
</evidence>
<dbReference type="InterPro" id="IPR054384">
    <property type="entry name" value="SecDF_P1_head"/>
</dbReference>
<evidence type="ECO:0000256" key="2">
    <source>
        <dbReference type="ARBA" id="ARBA00022448"/>
    </source>
</evidence>
<dbReference type="PANTHER" id="PTHR30081:SF1">
    <property type="entry name" value="PROTEIN TRANSLOCASE SUBUNIT SECD"/>
    <property type="match status" value="1"/>
</dbReference>
<dbReference type="PANTHER" id="PTHR30081">
    <property type="entry name" value="PROTEIN-EXPORT MEMBRANE PROTEIN SEC"/>
    <property type="match status" value="1"/>
</dbReference>
<evidence type="ECO:0000256" key="10">
    <source>
        <dbReference type="HAMAP-Rule" id="MF_01464"/>
    </source>
</evidence>
<keyword evidence="15" id="KW-1185">Reference proteome</keyword>
<evidence type="ECO:0000259" key="12">
    <source>
        <dbReference type="Pfam" id="PF21760"/>
    </source>
</evidence>
<feature type="transmembrane region" description="Helical" evidence="9">
    <location>
        <begin position="758"/>
        <end position="776"/>
    </location>
</feature>
<dbReference type="RefSeq" id="WP_322606940.1">
    <property type="nucleotide sequence ID" value="NZ_JARVCO010000002.1"/>
</dbReference>
<comment type="subcellular location">
    <subcellularLocation>
        <location evidence="1 9">Cell membrane</location>
        <topology evidence="1 9">Multi-pass membrane protein</topology>
    </subcellularLocation>
</comment>
<gene>
    <name evidence="9 14" type="primary">secD</name>
    <name evidence="10" type="synonym">secF</name>
    <name evidence="14" type="ORF">P9H32_00725</name>
</gene>
<feature type="transmembrane region" description="Helical" evidence="9">
    <location>
        <begin position="478"/>
        <end position="504"/>
    </location>
</feature>
<dbReference type="HAMAP" id="MF_01463_B">
    <property type="entry name" value="SecD_B"/>
    <property type="match status" value="1"/>
</dbReference>
<protein>
    <recommendedName>
        <fullName evidence="9 10">Multifunctional fusion protein</fullName>
    </recommendedName>
    <domain>
        <recommendedName>
            <fullName evidence="9">Protein translocase subunit SecD</fullName>
        </recommendedName>
    </domain>
    <domain>
        <recommendedName>
            <fullName evidence="10">Protein-export membrane protein SecF</fullName>
        </recommendedName>
    </domain>
</protein>
<dbReference type="NCBIfam" id="TIGR01129">
    <property type="entry name" value="secD"/>
    <property type="match status" value="1"/>
</dbReference>
<dbReference type="Proteomes" id="UP001290861">
    <property type="component" value="Unassembled WGS sequence"/>
</dbReference>
<feature type="transmembrane region" description="Helical" evidence="9">
    <location>
        <begin position="340"/>
        <end position="361"/>
    </location>
</feature>
<dbReference type="NCBIfam" id="TIGR00916">
    <property type="entry name" value="2A0604s01"/>
    <property type="match status" value="2"/>
</dbReference>
<dbReference type="Pfam" id="PF22599">
    <property type="entry name" value="SecDF_P1_head"/>
    <property type="match status" value="1"/>
</dbReference>
<feature type="domain" description="SecDF P1 head subdomain" evidence="13">
    <location>
        <begin position="217"/>
        <end position="317"/>
    </location>
</feature>
<dbReference type="InterPro" id="IPR005791">
    <property type="entry name" value="SecD"/>
</dbReference>
<proteinExistence type="inferred from homology"/>
<dbReference type="Gene3D" id="1.20.1640.10">
    <property type="entry name" value="Multidrug efflux transporter AcrB transmembrane domain"/>
    <property type="match status" value="2"/>
</dbReference>
<dbReference type="Gene3D" id="3.30.1360.200">
    <property type="match status" value="1"/>
</dbReference>
<dbReference type="InterPro" id="IPR022813">
    <property type="entry name" value="SecD/SecF_arch_bac"/>
</dbReference>
<feature type="transmembrane region" description="Helical" evidence="9">
    <location>
        <begin position="782"/>
        <end position="808"/>
    </location>
</feature>
<organism evidence="14 15">
    <name type="scientific">Pontiella agarivorans</name>
    <dbReference type="NCBI Taxonomy" id="3038953"/>
    <lineage>
        <taxon>Bacteria</taxon>
        <taxon>Pseudomonadati</taxon>
        <taxon>Kiritimatiellota</taxon>
        <taxon>Kiritimatiellia</taxon>
        <taxon>Kiritimatiellales</taxon>
        <taxon>Pontiellaceae</taxon>
        <taxon>Pontiella</taxon>
    </lineage>
</organism>
<evidence type="ECO:0000313" key="15">
    <source>
        <dbReference type="Proteomes" id="UP001290861"/>
    </source>
</evidence>
<dbReference type="HAMAP" id="MF_01464_B">
    <property type="entry name" value="SecF_B"/>
    <property type="match status" value="1"/>
</dbReference>
<dbReference type="Gene3D" id="3.30.70.3220">
    <property type="match status" value="1"/>
</dbReference>
<feature type="domain" description="Protein export membrane protein SecD/SecF C-terminal" evidence="11">
    <location>
        <begin position="320"/>
        <end position="493"/>
    </location>
</feature>
<feature type="domain" description="Protein translocase subunit SecDF P1" evidence="12">
    <location>
        <begin position="82"/>
        <end position="139"/>
    </location>
</feature>
<comment type="similarity">
    <text evidence="9">Belongs to the SecD/SecF family. SecD subfamily.</text>
</comment>
<feature type="domain" description="Protein export membrane protein SecD/SecF C-terminal" evidence="11">
    <location>
        <begin position="629"/>
        <end position="810"/>
    </location>
</feature>
<evidence type="ECO:0000256" key="7">
    <source>
        <dbReference type="ARBA" id="ARBA00023010"/>
    </source>
</evidence>
<evidence type="ECO:0000256" key="4">
    <source>
        <dbReference type="ARBA" id="ARBA00022692"/>
    </source>
</evidence>
<comment type="caution">
    <text evidence="9">Lacks conserved residue(s) required for the propagation of feature annotation.</text>
</comment>
<keyword evidence="5 9" id="KW-0653">Protein transport</keyword>
<keyword evidence="8 9" id="KW-0472">Membrane</keyword>
<dbReference type="InterPro" id="IPR055344">
    <property type="entry name" value="SecD_SecF_C_bact"/>
</dbReference>
<feature type="transmembrane region" description="Helical" evidence="9">
    <location>
        <begin position="537"/>
        <end position="554"/>
    </location>
</feature>
<dbReference type="InterPro" id="IPR022646">
    <property type="entry name" value="SecD/SecF_CS"/>
</dbReference>
<evidence type="ECO:0000256" key="9">
    <source>
        <dbReference type="HAMAP-Rule" id="MF_01463"/>
    </source>
</evidence>
<evidence type="ECO:0000259" key="11">
    <source>
        <dbReference type="Pfam" id="PF02355"/>
    </source>
</evidence>
<comment type="subunit">
    <text evidence="9">Forms a complex with SecF. Part of the essential Sec protein translocation apparatus which comprises SecA, SecYEG and auxiliary proteins SecDF. Other proteins may also be involved.</text>
</comment>
<comment type="subunit">
    <text evidence="10">Forms a complex with SecD. Part of the essential Sec protein translocation apparatus which comprises SecA, SecYEG and auxiliary proteins SecDF. Other proteins may also be involved.</text>
</comment>
<feature type="transmembrane region" description="Helical" evidence="9">
    <location>
        <begin position="449"/>
        <end position="472"/>
    </location>
</feature>
<dbReference type="Pfam" id="PF21760">
    <property type="entry name" value="SecD_1st"/>
    <property type="match status" value="1"/>
</dbReference>
<comment type="caution">
    <text evidence="14">The sequence shown here is derived from an EMBL/GenBank/DDBJ whole genome shotgun (WGS) entry which is preliminary data.</text>
</comment>
<keyword evidence="2 9" id="KW-0813">Transport</keyword>
<evidence type="ECO:0000313" key="14">
    <source>
        <dbReference type="EMBL" id="MDZ8117135.1"/>
    </source>
</evidence>
<feature type="transmembrane region" description="Helical" evidence="9">
    <location>
        <begin position="12"/>
        <end position="32"/>
    </location>
</feature>
<keyword evidence="7 9" id="KW-0811">Translocation</keyword>
<keyword evidence="3 9" id="KW-1003">Cell membrane</keyword>
<keyword evidence="4 9" id="KW-0812">Transmembrane</keyword>
<reference evidence="14 15" key="1">
    <citation type="journal article" date="2024" name="Appl. Environ. Microbiol.">
        <title>Pontiella agarivorans sp. nov., a novel marine anaerobic bacterium capable of degrading macroalgal polysaccharides and fixing nitrogen.</title>
        <authorList>
            <person name="Liu N."/>
            <person name="Kivenson V."/>
            <person name="Peng X."/>
            <person name="Cui Z."/>
            <person name="Lankiewicz T.S."/>
            <person name="Gosselin K.M."/>
            <person name="English C.J."/>
            <person name="Blair E.M."/>
            <person name="O'Malley M.A."/>
            <person name="Valentine D.L."/>
        </authorList>
    </citation>
    <scope>NUCLEOTIDE SEQUENCE [LARGE SCALE GENOMIC DNA]</scope>
    <source>
        <strain evidence="14 15">NLcol2</strain>
    </source>
</reference>
<dbReference type="Pfam" id="PF02355">
    <property type="entry name" value="SecD_SecF_C"/>
    <property type="match status" value="2"/>
</dbReference>
<evidence type="ECO:0000256" key="1">
    <source>
        <dbReference type="ARBA" id="ARBA00004651"/>
    </source>
</evidence>
<dbReference type="InterPro" id="IPR048631">
    <property type="entry name" value="SecD_1st"/>
</dbReference>
<evidence type="ECO:0000259" key="13">
    <source>
        <dbReference type="Pfam" id="PF22599"/>
    </source>
</evidence>
<evidence type="ECO:0000256" key="8">
    <source>
        <dbReference type="ARBA" id="ARBA00023136"/>
    </source>
</evidence>
<feature type="transmembrane region" description="Helical" evidence="9">
    <location>
        <begin position="368"/>
        <end position="393"/>
    </location>
</feature>
<dbReference type="PRINTS" id="PR01755">
    <property type="entry name" value="SECFTRNLCASE"/>
</dbReference>
<dbReference type="Pfam" id="PF07549">
    <property type="entry name" value="Sec_GG"/>
    <property type="match status" value="2"/>
</dbReference>